<evidence type="ECO:0000313" key="2">
    <source>
        <dbReference type="EMBL" id="ADZ76708.1"/>
    </source>
</evidence>
<keyword evidence="1" id="KW-1133">Transmembrane helix</keyword>
<gene>
    <name evidence="2" type="ordered locus">Sph21_0118</name>
</gene>
<keyword evidence="1" id="KW-0812">Transmembrane</keyword>
<dbReference type="HOGENOM" id="CLU_2958421_0_0_10"/>
<dbReference type="KEGG" id="shg:Sph21_0118"/>
<organism evidence="2">
    <name type="scientific">Sphingobacterium sp. (strain 21)</name>
    <dbReference type="NCBI Taxonomy" id="743722"/>
    <lineage>
        <taxon>Bacteria</taxon>
        <taxon>Pseudomonadati</taxon>
        <taxon>Bacteroidota</taxon>
        <taxon>Sphingobacteriia</taxon>
        <taxon>Sphingobacteriales</taxon>
        <taxon>Sphingobacteriaceae</taxon>
        <taxon>Sphingobacterium</taxon>
    </lineage>
</organism>
<dbReference type="STRING" id="743722.Sph21_0118"/>
<keyword evidence="1" id="KW-0472">Membrane</keyword>
<protein>
    <submittedName>
        <fullName evidence="2">Uncharacterized protein</fullName>
    </submittedName>
</protein>
<name>F4CEL3_SPHS2</name>
<sequence length="59" mass="7012">MGQLQLSTTRHLYPIAVLESVVLFIVVLVWSQWPFYTRSLVTINRKHSYNLLRQMNRGH</sequence>
<proteinExistence type="predicted"/>
<dbReference type="EMBL" id="CP002584">
    <property type="protein sequence ID" value="ADZ76708.1"/>
    <property type="molecule type" value="Genomic_DNA"/>
</dbReference>
<dbReference type="AlphaFoldDB" id="F4CEL3"/>
<accession>F4CEL3</accession>
<feature type="transmembrane region" description="Helical" evidence="1">
    <location>
        <begin position="12"/>
        <end position="33"/>
    </location>
</feature>
<reference evidence="2" key="1">
    <citation type="submission" date="2011-03" db="EMBL/GenBank/DDBJ databases">
        <title>Complete sequence of Sphingobacterium sp. 21.</title>
        <authorList>
            <consortium name="US DOE Joint Genome Institute"/>
            <person name="Lucas S."/>
            <person name="Copeland A."/>
            <person name="Lapidus A."/>
            <person name="Cheng J.-F."/>
            <person name="Goodwin L."/>
            <person name="Pitluck S."/>
            <person name="Davenport K."/>
            <person name="Detter J.C."/>
            <person name="Han C."/>
            <person name="Tapia R."/>
            <person name="Land M."/>
            <person name="Hauser L."/>
            <person name="Kyrpides N."/>
            <person name="Ivanova N."/>
            <person name="Ovchinnikova G."/>
            <person name="Pagani I."/>
            <person name="Siebers A.K."/>
            <person name="Allgaier M."/>
            <person name="Thelen M.P."/>
            <person name="Hugenholtz P."/>
            <person name="Woyke T."/>
        </authorList>
    </citation>
    <scope>NUCLEOTIDE SEQUENCE</scope>
    <source>
        <strain evidence="2">21</strain>
    </source>
</reference>
<evidence type="ECO:0000256" key="1">
    <source>
        <dbReference type="SAM" id="Phobius"/>
    </source>
</evidence>